<comment type="caution">
    <text evidence="4">The sequence shown here is derived from an EMBL/GenBank/DDBJ whole genome shotgun (WGS) entry which is preliminary data.</text>
</comment>
<dbReference type="CDD" id="cd05242">
    <property type="entry name" value="SDR_a8"/>
    <property type="match status" value="1"/>
</dbReference>
<protein>
    <submittedName>
        <fullName evidence="4">TIGR01777 family oxidoreductase</fullName>
    </submittedName>
</protein>
<evidence type="ECO:0000313" key="4">
    <source>
        <dbReference type="EMBL" id="MBS4197207.1"/>
    </source>
</evidence>
<feature type="domain" description="NAD-dependent epimerase/dehydratase" evidence="2">
    <location>
        <begin position="3"/>
        <end position="216"/>
    </location>
</feature>
<dbReference type="PANTHER" id="PTHR11092:SF0">
    <property type="entry name" value="EPIMERASE FAMILY PROTEIN SDR39U1"/>
    <property type="match status" value="1"/>
</dbReference>
<dbReference type="PANTHER" id="PTHR11092">
    <property type="entry name" value="SUGAR NUCLEOTIDE EPIMERASE RELATED"/>
    <property type="match status" value="1"/>
</dbReference>
<dbReference type="InterPro" id="IPR013549">
    <property type="entry name" value="DUF1731"/>
</dbReference>
<dbReference type="RefSeq" id="WP_213126379.1">
    <property type="nucleotide sequence ID" value="NZ_JAGYPG010000003.1"/>
</dbReference>
<feature type="domain" description="DUF1731" evidence="3">
    <location>
        <begin position="252"/>
        <end position="298"/>
    </location>
</feature>
<organism evidence="4 5">
    <name type="scientific">Lederbergia citri</name>
    <dbReference type="NCBI Taxonomy" id="2833580"/>
    <lineage>
        <taxon>Bacteria</taxon>
        <taxon>Bacillati</taxon>
        <taxon>Bacillota</taxon>
        <taxon>Bacilli</taxon>
        <taxon>Bacillales</taxon>
        <taxon>Bacillaceae</taxon>
        <taxon>Lederbergia</taxon>
    </lineage>
</organism>
<dbReference type="AlphaFoldDB" id="A0A942YI41"/>
<dbReference type="InterPro" id="IPR010099">
    <property type="entry name" value="SDR39U1"/>
</dbReference>
<evidence type="ECO:0000256" key="1">
    <source>
        <dbReference type="ARBA" id="ARBA00009353"/>
    </source>
</evidence>
<dbReference type="Pfam" id="PF08338">
    <property type="entry name" value="DUF1731"/>
    <property type="match status" value="1"/>
</dbReference>
<gene>
    <name evidence="4" type="ORF">KHA97_19315</name>
</gene>
<dbReference type="Gene3D" id="3.40.50.720">
    <property type="entry name" value="NAD(P)-binding Rossmann-like Domain"/>
    <property type="match status" value="1"/>
</dbReference>
<evidence type="ECO:0000259" key="3">
    <source>
        <dbReference type="Pfam" id="PF08338"/>
    </source>
</evidence>
<sequence length="300" mass="33152">MHIVIAGGSGFVGKALQNRLLQNGHDITILTRKREKVAESNRLRAVEWLNPNSEPEKYLKSVDAIINLAGESINGIRWTKAKKKRIVQSRTRATREIVRLIEKLDPKPKVLVNGSAVGYYGMSDVETFTEESKPHANDFLASVVRRWEDEASQAENLGVRTVFARLGVVLGKGGALPLMALPYKMGVGGRIGSGNQWVPWVHQADVAGLLLFAIENESISGPLNVTSPNLVKNNDFGKTIGHVLHRPHWLPVPSFAMKAMLGEMSEMLLSGQCAIPQKAKQNGYTFQYPKLDQALENILR</sequence>
<proteinExistence type="inferred from homology"/>
<comment type="similarity">
    <text evidence="1">Belongs to the NAD(P)-dependent epimerase/dehydratase family. SDR39U1 subfamily.</text>
</comment>
<dbReference type="InterPro" id="IPR001509">
    <property type="entry name" value="Epimerase_deHydtase"/>
</dbReference>
<dbReference type="Pfam" id="PF01370">
    <property type="entry name" value="Epimerase"/>
    <property type="match status" value="1"/>
</dbReference>
<dbReference type="NCBIfam" id="TIGR01777">
    <property type="entry name" value="yfcH"/>
    <property type="match status" value="1"/>
</dbReference>
<evidence type="ECO:0000259" key="2">
    <source>
        <dbReference type="Pfam" id="PF01370"/>
    </source>
</evidence>
<keyword evidence="5" id="KW-1185">Reference proteome</keyword>
<dbReference type="EMBL" id="JAGYPG010000003">
    <property type="protein sequence ID" value="MBS4197207.1"/>
    <property type="molecule type" value="Genomic_DNA"/>
</dbReference>
<reference evidence="4 5" key="1">
    <citation type="submission" date="2021-05" db="EMBL/GenBank/DDBJ databases">
        <title>Novel Bacillus species.</title>
        <authorList>
            <person name="Liu G."/>
        </authorList>
    </citation>
    <scope>NUCLEOTIDE SEQUENCE [LARGE SCALE GENOMIC DNA]</scope>
    <source>
        <strain evidence="5">FJAT-49780</strain>
    </source>
</reference>
<dbReference type="InterPro" id="IPR036291">
    <property type="entry name" value="NAD(P)-bd_dom_sf"/>
</dbReference>
<dbReference type="Proteomes" id="UP000681414">
    <property type="component" value="Unassembled WGS sequence"/>
</dbReference>
<accession>A0A942YI41</accession>
<dbReference type="SUPFAM" id="SSF51735">
    <property type="entry name" value="NAD(P)-binding Rossmann-fold domains"/>
    <property type="match status" value="1"/>
</dbReference>
<evidence type="ECO:0000313" key="5">
    <source>
        <dbReference type="Proteomes" id="UP000681414"/>
    </source>
</evidence>
<name>A0A942YI41_9BACI</name>